<name>A0AAW0DUX6_9AGAR</name>
<dbReference type="EMBL" id="JAWWNJ010000005">
    <property type="protein sequence ID" value="KAK7055791.1"/>
    <property type="molecule type" value="Genomic_DNA"/>
</dbReference>
<feature type="non-terminal residue" evidence="1">
    <location>
        <position position="1"/>
    </location>
</feature>
<protein>
    <submittedName>
        <fullName evidence="1">Uncharacterized protein</fullName>
    </submittedName>
</protein>
<keyword evidence="2" id="KW-1185">Reference proteome</keyword>
<proteinExistence type="predicted"/>
<organism evidence="1 2">
    <name type="scientific">Favolaschia claudopus</name>
    <dbReference type="NCBI Taxonomy" id="2862362"/>
    <lineage>
        <taxon>Eukaryota</taxon>
        <taxon>Fungi</taxon>
        <taxon>Dikarya</taxon>
        <taxon>Basidiomycota</taxon>
        <taxon>Agaricomycotina</taxon>
        <taxon>Agaricomycetes</taxon>
        <taxon>Agaricomycetidae</taxon>
        <taxon>Agaricales</taxon>
        <taxon>Marasmiineae</taxon>
        <taxon>Mycenaceae</taxon>
        <taxon>Favolaschia</taxon>
    </lineage>
</organism>
<dbReference type="AlphaFoldDB" id="A0AAW0DUX6"/>
<evidence type="ECO:0000313" key="2">
    <source>
        <dbReference type="Proteomes" id="UP001362999"/>
    </source>
</evidence>
<evidence type="ECO:0000313" key="1">
    <source>
        <dbReference type="EMBL" id="KAK7055791.1"/>
    </source>
</evidence>
<dbReference type="Proteomes" id="UP001362999">
    <property type="component" value="Unassembled WGS sequence"/>
</dbReference>
<comment type="caution">
    <text evidence="1">The sequence shown here is derived from an EMBL/GenBank/DDBJ whole genome shotgun (WGS) entry which is preliminary data.</text>
</comment>
<reference evidence="1 2" key="1">
    <citation type="journal article" date="2024" name="J Genomics">
        <title>Draft genome sequencing and assembly of Favolaschia claudopus CIRM-BRFM 2984 isolated from oak limbs.</title>
        <authorList>
            <person name="Navarro D."/>
            <person name="Drula E."/>
            <person name="Chaduli D."/>
            <person name="Cazenave R."/>
            <person name="Ahrendt S."/>
            <person name="Wang J."/>
            <person name="Lipzen A."/>
            <person name="Daum C."/>
            <person name="Barry K."/>
            <person name="Grigoriev I.V."/>
            <person name="Favel A."/>
            <person name="Rosso M.N."/>
            <person name="Martin F."/>
        </authorList>
    </citation>
    <scope>NUCLEOTIDE SEQUENCE [LARGE SCALE GENOMIC DNA]</scope>
    <source>
        <strain evidence="1 2">CIRM-BRFM 2984</strain>
    </source>
</reference>
<gene>
    <name evidence="1" type="ORF">R3P38DRAFT_3253770</name>
</gene>
<sequence>FPQRFSCGACAVPHHLPPSSSPNASLRYLTSTYRGNVIRGHRVTFATPSFPLLASPLPPAVSPPHSPVPTLLQCPTPLIATSSTTCRSCLPSSRQPTPALLCLPPQRVCPLLRPHSPTPRPAAARKVDAAADAYLHTKKEKIWNNLTLATSPLRPLTALAARSTQSAATSPTPTRRRTLFTRVSAFTRNLNPTKLSLQSLHPAPRRRRPR</sequence>
<accession>A0AAW0DUX6</accession>